<dbReference type="PRINTS" id="PR00111">
    <property type="entry name" value="ABHYDROLASE"/>
</dbReference>
<dbReference type="KEGG" id="rca:Rcas_0892"/>
<proteinExistence type="predicted"/>
<dbReference type="AlphaFoldDB" id="A7NHR1"/>
<evidence type="ECO:0000259" key="2">
    <source>
        <dbReference type="Pfam" id="PF00561"/>
    </source>
</evidence>
<dbReference type="InterPro" id="IPR029058">
    <property type="entry name" value="AB_hydrolase_fold"/>
</dbReference>
<dbReference type="GO" id="GO:0016787">
    <property type="term" value="F:hydrolase activity"/>
    <property type="evidence" value="ECO:0007669"/>
    <property type="project" value="UniProtKB-KW"/>
</dbReference>
<name>A7NHR1_ROSCS</name>
<dbReference type="Proteomes" id="UP000000263">
    <property type="component" value="Chromosome"/>
</dbReference>
<dbReference type="InterPro" id="IPR000639">
    <property type="entry name" value="Epox_hydrolase-like"/>
</dbReference>
<dbReference type="MEROPS" id="S33.009"/>
<reference evidence="3 4" key="1">
    <citation type="submission" date="2007-08" db="EMBL/GenBank/DDBJ databases">
        <title>Complete sequence of Roseiflexus castenholzii DSM 13941.</title>
        <authorList>
            <consortium name="US DOE Joint Genome Institute"/>
            <person name="Copeland A."/>
            <person name="Lucas S."/>
            <person name="Lapidus A."/>
            <person name="Barry K."/>
            <person name="Glavina del Rio T."/>
            <person name="Dalin E."/>
            <person name="Tice H."/>
            <person name="Pitluck S."/>
            <person name="Thompson L.S."/>
            <person name="Brettin T."/>
            <person name="Bruce D."/>
            <person name="Detter J.C."/>
            <person name="Han C."/>
            <person name="Tapia R."/>
            <person name="Schmutz J."/>
            <person name="Larimer F."/>
            <person name="Land M."/>
            <person name="Hauser L."/>
            <person name="Kyrpides N."/>
            <person name="Mikhailova N."/>
            <person name="Bryant D.A."/>
            <person name="Hanada S."/>
            <person name="Tsukatani Y."/>
            <person name="Richardson P."/>
        </authorList>
    </citation>
    <scope>NUCLEOTIDE SEQUENCE [LARGE SCALE GENOMIC DNA]</scope>
    <source>
        <strain evidence="4">DSM 13941 / HLO8</strain>
    </source>
</reference>
<dbReference type="PRINTS" id="PR00412">
    <property type="entry name" value="EPOXHYDRLASE"/>
</dbReference>
<keyword evidence="1 3" id="KW-0378">Hydrolase</keyword>
<dbReference type="EMBL" id="CP000804">
    <property type="protein sequence ID" value="ABU57008.1"/>
    <property type="molecule type" value="Genomic_DNA"/>
</dbReference>
<dbReference type="SUPFAM" id="SSF53474">
    <property type="entry name" value="alpha/beta-Hydrolases"/>
    <property type="match status" value="1"/>
</dbReference>
<keyword evidence="4" id="KW-1185">Reference proteome</keyword>
<dbReference type="Pfam" id="PF00561">
    <property type="entry name" value="Abhydrolase_1"/>
    <property type="match status" value="1"/>
</dbReference>
<evidence type="ECO:0000313" key="4">
    <source>
        <dbReference type="Proteomes" id="UP000000263"/>
    </source>
</evidence>
<dbReference type="Gene3D" id="3.40.50.1820">
    <property type="entry name" value="alpha/beta hydrolase"/>
    <property type="match status" value="1"/>
</dbReference>
<evidence type="ECO:0000256" key="1">
    <source>
        <dbReference type="ARBA" id="ARBA00022801"/>
    </source>
</evidence>
<dbReference type="PANTHER" id="PTHR43798">
    <property type="entry name" value="MONOACYLGLYCEROL LIPASE"/>
    <property type="match status" value="1"/>
</dbReference>
<accession>A7NHR1</accession>
<organism evidence="3 4">
    <name type="scientific">Roseiflexus castenholzii (strain DSM 13941 / HLO8)</name>
    <dbReference type="NCBI Taxonomy" id="383372"/>
    <lineage>
        <taxon>Bacteria</taxon>
        <taxon>Bacillati</taxon>
        <taxon>Chloroflexota</taxon>
        <taxon>Chloroflexia</taxon>
        <taxon>Chloroflexales</taxon>
        <taxon>Roseiflexineae</taxon>
        <taxon>Roseiflexaceae</taxon>
        <taxon>Roseiflexus</taxon>
    </lineage>
</organism>
<dbReference type="HOGENOM" id="CLU_020336_12_2_0"/>
<dbReference type="GO" id="GO:0016020">
    <property type="term" value="C:membrane"/>
    <property type="evidence" value="ECO:0007669"/>
    <property type="project" value="TreeGrafter"/>
</dbReference>
<dbReference type="OrthoDB" id="9808398at2"/>
<feature type="domain" description="AB hydrolase-1" evidence="2">
    <location>
        <begin position="31"/>
        <end position="259"/>
    </location>
</feature>
<sequence length="272" mass="29580">MIDTPAISPIEAWCAVSRLRYSAAGAGERVIALLHGWGDTKEIWHATIAALSARTRVFALDLPGHGGSPLDGAERMQHIAGRVAAFCTAQEIHRITLVGHSMGGNVALELTLTHPHLVERLALVAPAALGSAMPPYTRLYLQDGYGWAALRASLLLYRGLDALARHWRPIAGMERVLPGLRRATCAAHHDPEGLRRLLNGLFANSLDERLDQVCVPTLVINGDRDPIVPAELSRRVAAAIPDAQFVALRGALHHPMDEQPEVFQRVLLEFLA</sequence>
<dbReference type="InterPro" id="IPR000073">
    <property type="entry name" value="AB_hydrolase_1"/>
</dbReference>
<dbReference type="eggNOG" id="COG2267">
    <property type="taxonomic scope" value="Bacteria"/>
</dbReference>
<dbReference type="STRING" id="383372.Rcas_0892"/>
<dbReference type="PANTHER" id="PTHR43798:SF31">
    <property type="entry name" value="AB HYDROLASE SUPERFAMILY PROTEIN YCLE"/>
    <property type="match status" value="1"/>
</dbReference>
<evidence type="ECO:0000313" key="3">
    <source>
        <dbReference type="EMBL" id="ABU57008.1"/>
    </source>
</evidence>
<dbReference type="InterPro" id="IPR050266">
    <property type="entry name" value="AB_hydrolase_sf"/>
</dbReference>
<protein>
    <submittedName>
        <fullName evidence="3">Alpha/beta hydrolase fold</fullName>
    </submittedName>
</protein>
<gene>
    <name evidence="3" type="ordered locus">Rcas_0892</name>
</gene>